<accession>A0AAE0BJ50</accession>
<organism evidence="1 2">
    <name type="scientific">Cymbomonas tetramitiformis</name>
    <dbReference type="NCBI Taxonomy" id="36881"/>
    <lineage>
        <taxon>Eukaryota</taxon>
        <taxon>Viridiplantae</taxon>
        <taxon>Chlorophyta</taxon>
        <taxon>Pyramimonadophyceae</taxon>
        <taxon>Pyramimonadales</taxon>
        <taxon>Pyramimonadaceae</taxon>
        <taxon>Cymbomonas</taxon>
    </lineage>
</organism>
<name>A0AAE0BJ50_9CHLO</name>
<evidence type="ECO:0000313" key="1">
    <source>
        <dbReference type="EMBL" id="KAK3237553.1"/>
    </source>
</evidence>
<dbReference type="EMBL" id="LGRX02034538">
    <property type="protein sequence ID" value="KAK3237553.1"/>
    <property type="molecule type" value="Genomic_DNA"/>
</dbReference>
<keyword evidence="2" id="KW-1185">Reference proteome</keyword>
<reference evidence="1 2" key="1">
    <citation type="journal article" date="2015" name="Genome Biol. Evol.">
        <title>Comparative Genomics of a Bacterivorous Green Alga Reveals Evolutionary Causalities and Consequences of Phago-Mixotrophic Mode of Nutrition.</title>
        <authorList>
            <person name="Burns J.A."/>
            <person name="Paasch A."/>
            <person name="Narechania A."/>
            <person name="Kim E."/>
        </authorList>
    </citation>
    <scope>NUCLEOTIDE SEQUENCE [LARGE SCALE GENOMIC DNA]</scope>
    <source>
        <strain evidence="1 2">PLY_AMNH</strain>
    </source>
</reference>
<comment type="caution">
    <text evidence="1">The sequence shown here is derived from an EMBL/GenBank/DDBJ whole genome shotgun (WGS) entry which is preliminary data.</text>
</comment>
<evidence type="ECO:0000313" key="2">
    <source>
        <dbReference type="Proteomes" id="UP001190700"/>
    </source>
</evidence>
<proteinExistence type="predicted"/>
<dbReference type="Proteomes" id="UP001190700">
    <property type="component" value="Unassembled WGS sequence"/>
</dbReference>
<sequence>MSNSAQPYVNEIVIGDNASSWRKAGFSVGEDATLELGGVTLRFVGEAAGRGILSWGLSWSTTSSIDGLKTTVVKERKRGNTRRSLEEHANTGFGIDHIVLASTHVHRTAEILAQSGLVVKRASKSDSGWIQYFFKTNIIIELVGPDNDENAAADAPAKFWGLTVAVHDIDTLKTKLREYTGQMFGWISMI</sequence>
<gene>
    <name evidence="1" type="ORF">CYMTET_52387</name>
</gene>
<protein>
    <submittedName>
        <fullName evidence="1">Uncharacterized protein</fullName>
    </submittedName>
</protein>
<dbReference type="AlphaFoldDB" id="A0AAE0BJ50"/>